<feature type="region of interest" description="Disordered" evidence="1">
    <location>
        <begin position="175"/>
        <end position="232"/>
    </location>
</feature>
<keyword evidence="3" id="KW-1185">Reference proteome</keyword>
<evidence type="ECO:0000313" key="2">
    <source>
        <dbReference type="EMBL" id="THU82301.1"/>
    </source>
</evidence>
<feature type="compositionally biased region" description="Basic and acidic residues" evidence="1">
    <location>
        <begin position="178"/>
        <end position="213"/>
    </location>
</feature>
<evidence type="ECO:0000313" key="3">
    <source>
        <dbReference type="Proteomes" id="UP000297245"/>
    </source>
</evidence>
<gene>
    <name evidence="2" type="ORF">K435DRAFT_934056</name>
</gene>
<dbReference type="AlphaFoldDB" id="A0A4S8L1Z8"/>
<dbReference type="Proteomes" id="UP000297245">
    <property type="component" value="Unassembled WGS sequence"/>
</dbReference>
<evidence type="ECO:0000256" key="1">
    <source>
        <dbReference type="SAM" id="MobiDB-lite"/>
    </source>
</evidence>
<name>A0A4S8L1Z8_DENBC</name>
<dbReference type="PANTHER" id="PTHR10622:SF10">
    <property type="entry name" value="HET DOMAIN-CONTAINING PROTEIN"/>
    <property type="match status" value="1"/>
</dbReference>
<proteinExistence type="predicted"/>
<dbReference type="EMBL" id="ML179741">
    <property type="protein sequence ID" value="THU82301.1"/>
    <property type="molecule type" value="Genomic_DNA"/>
</dbReference>
<reference evidence="2 3" key="1">
    <citation type="journal article" date="2019" name="Nat. Ecol. Evol.">
        <title>Megaphylogeny resolves global patterns of mushroom evolution.</title>
        <authorList>
            <person name="Varga T."/>
            <person name="Krizsan K."/>
            <person name="Foldi C."/>
            <person name="Dima B."/>
            <person name="Sanchez-Garcia M."/>
            <person name="Sanchez-Ramirez S."/>
            <person name="Szollosi G.J."/>
            <person name="Szarkandi J.G."/>
            <person name="Papp V."/>
            <person name="Albert L."/>
            <person name="Andreopoulos W."/>
            <person name="Angelini C."/>
            <person name="Antonin V."/>
            <person name="Barry K.W."/>
            <person name="Bougher N.L."/>
            <person name="Buchanan P."/>
            <person name="Buyck B."/>
            <person name="Bense V."/>
            <person name="Catcheside P."/>
            <person name="Chovatia M."/>
            <person name="Cooper J."/>
            <person name="Damon W."/>
            <person name="Desjardin D."/>
            <person name="Finy P."/>
            <person name="Geml J."/>
            <person name="Haridas S."/>
            <person name="Hughes K."/>
            <person name="Justo A."/>
            <person name="Karasinski D."/>
            <person name="Kautmanova I."/>
            <person name="Kiss B."/>
            <person name="Kocsube S."/>
            <person name="Kotiranta H."/>
            <person name="LaButti K.M."/>
            <person name="Lechner B.E."/>
            <person name="Liimatainen K."/>
            <person name="Lipzen A."/>
            <person name="Lukacs Z."/>
            <person name="Mihaltcheva S."/>
            <person name="Morgado L.N."/>
            <person name="Niskanen T."/>
            <person name="Noordeloos M.E."/>
            <person name="Ohm R.A."/>
            <person name="Ortiz-Santana B."/>
            <person name="Ovrebo C."/>
            <person name="Racz N."/>
            <person name="Riley R."/>
            <person name="Savchenko A."/>
            <person name="Shiryaev A."/>
            <person name="Soop K."/>
            <person name="Spirin V."/>
            <person name="Szebenyi C."/>
            <person name="Tomsovsky M."/>
            <person name="Tulloss R.E."/>
            <person name="Uehling J."/>
            <person name="Grigoriev I.V."/>
            <person name="Vagvolgyi C."/>
            <person name="Papp T."/>
            <person name="Martin F.M."/>
            <person name="Miettinen O."/>
            <person name="Hibbett D.S."/>
            <person name="Nagy L.G."/>
        </authorList>
    </citation>
    <scope>NUCLEOTIDE SEQUENCE [LARGE SCALE GENOMIC DNA]</scope>
    <source>
        <strain evidence="2 3">CBS 962.96</strain>
    </source>
</reference>
<feature type="non-terminal residue" evidence="2">
    <location>
        <position position="331"/>
    </location>
</feature>
<organism evidence="2 3">
    <name type="scientific">Dendrothele bispora (strain CBS 962.96)</name>
    <dbReference type="NCBI Taxonomy" id="1314807"/>
    <lineage>
        <taxon>Eukaryota</taxon>
        <taxon>Fungi</taxon>
        <taxon>Dikarya</taxon>
        <taxon>Basidiomycota</taxon>
        <taxon>Agaricomycotina</taxon>
        <taxon>Agaricomycetes</taxon>
        <taxon>Agaricomycetidae</taxon>
        <taxon>Agaricales</taxon>
        <taxon>Agaricales incertae sedis</taxon>
        <taxon>Dendrothele</taxon>
    </lineage>
</organism>
<protein>
    <recommendedName>
        <fullName evidence="4">Heterokaryon incompatibility domain-containing protein</fullName>
    </recommendedName>
</protein>
<accession>A0A4S8L1Z8</accession>
<dbReference type="OrthoDB" id="2688706at2759"/>
<sequence>MYNYYSEAHVCVAYLSDLENGWNKATAQEMPSRLRRCKWFTRGWTLQELIAPHHLVFLDEDWQYAGTRFSLRHLVSEITCIPVDVFEGGQLRNYNIGQKMSWAASRETTRPEDMAYCLMGLFDVNMPPIYGEGGERAFMRLQREIIKWSDDHSIEGYERDRGLFASSPSEFGVFGEVGKSRSDNSRGEAEQHSWRRNSNDDDTDTKDTHDTSDNPRSPSEESPIGLSRNYGNINKYTEQDNRNIGRNIENHGIYYEFEEHRIVYVNSGDWKTVVATGGMAFWACHTTTQLGESYTQQNQLQLPTNKAITTIYAQHSFDHLPSLALSVVLSV</sequence>
<evidence type="ECO:0008006" key="4">
    <source>
        <dbReference type="Google" id="ProtNLM"/>
    </source>
</evidence>
<dbReference type="PANTHER" id="PTHR10622">
    <property type="entry name" value="HET DOMAIN-CONTAINING PROTEIN"/>
    <property type="match status" value="1"/>
</dbReference>